<organism evidence="1 2">
    <name type="scientific">Candidatus Shapirobacteria bacterium CG09_land_8_20_14_0_10_47_13</name>
    <dbReference type="NCBI Taxonomy" id="1974481"/>
    <lineage>
        <taxon>Bacteria</taxon>
        <taxon>Candidatus Shapironibacteriota</taxon>
    </lineage>
</organism>
<dbReference type="Proteomes" id="UP000230033">
    <property type="component" value="Unassembled WGS sequence"/>
</dbReference>
<protein>
    <submittedName>
        <fullName evidence="1">Uncharacterized protein</fullName>
    </submittedName>
</protein>
<name>A0A2H0WMB3_9BACT</name>
<dbReference type="EMBL" id="PEZJ01000029">
    <property type="protein sequence ID" value="PIS13790.1"/>
    <property type="molecule type" value="Genomic_DNA"/>
</dbReference>
<proteinExistence type="predicted"/>
<dbReference type="AlphaFoldDB" id="A0A2H0WMB3"/>
<gene>
    <name evidence="1" type="ORF">COT65_02255</name>
</gene>
<evidence type="ECO:0000313" key="1">
    <source>
        <dbReference type="EMBL" id="PIS13790.1"/>
    </source>
</evidence>
<comment type="caution">
    <text evidence="1">The sequence shown here is derived from an EMBL/GenBank/DDBJ whole genome shotgun (WGS) entry which is preliminary data.</text>
</comment>
<accession>A0A2H0WMB3</accession>
<reference evidence="2" key="1">
    <citation type="submission" date="2017-09" db="EMBL/GenBank/DDBJ databases">
        <title>Depth-based differentiation of microbial function through sediment-hosted aquifers and enrichment of novel symbionts in the deep terrestrial subsurface.</title>
        <authorList>
            <person name="Probst A.J."/>
            <person name="Ladd B."/>
            <person name="Jarett J.K."/>
            <person name="Geller-Mcgrath D.E."/>
            <person name="Sieber C.M.K."/>
            <person name="Emerson J.B."/>
            <person name="Anantharaman K."/>
            <person name="Thomas B.C."/>
            <person name="Malmstrom R."/>
            <person name="Stieglmeier M."/>
            <person name="Klingl A."/>
            <person name="Woyke T."/>
            <person name="Ryan C.M."/>
            <person name="Banfield J.F."/>
        </authorList>
    </citation>
    <scope>NUCLEOTIDE SEQUENCE [LARGE SCALE GENOMIC DNA]</scope>
</reference>
<sequence length="172" mass="19786">MDKVKAMEKGNQLDLSSDEDLSIAIMNLISMEEHFFFTYNKTKDAKYLDLLNEIREMRKSALKRIIKDYEGEVWCISKHLLAASMRFMEVGTKALTKGDKNDAEDMFQKSYQLYSLFWGLNLGLVKTQDIQHTGSEDVPFISEDPKPVIKASDSVFEKLGQLVQKVIDCCRE</sequence>
<evidence type="ECO:0000313" key="2">
    <source>
        <dbReference type="Proteomes" id="UP000230033"/>
    </source>
</evidence>